<evidence type="ECO:0000256" key="7">
    <source>
        <dbReference type="ARBA" id="ARBA00022763"/>
    </source>
</evidence>
<dbReference type="GO" id="GO:0006302">
    <property type="term" value="P:double-strand break repair"/>
    <property type="evidence" value="ECO:0007669"/>
    <property type="project" value="TreeGrafter"/>
</dbReference>
<evidence type="ECO:0000256" key="4">
    <source>
        <dbReference type="ARBA" id="ARBA00022490"/>
    </source>
</evidence>
<keyword evidence="6 12" id="KW-0547">Nucleotide-binding</keyword>
<evidence type="ECO:0000256" key="10">
    <source>
        <dbReference type="ARBA" id="ARBA00023204"/>
    </source>
</evidence>
<comment type="function">
    <text evidence="12 13">The RecF protein is involved in DNA metabolism; it is required for DNA replication and normal SOS inducibility. RecF binds preferentially to single-stranded, linear DNA. It also seems to bind ATP.</text>
</comment>
<dbReference type="GO" id="GO:0009432">
    <property type="term" value="P:SOS response"/>
    <property type="evidence" value="ECO:0007669"/>
    <property type="project" value="UniProtKB-UniRule"/>
</dbReference>
<evidence type="ECO:0000256" key="3">
    <source>
        <dbReference type="ARBA" id="ARBA00020170"/>
    </source>
</evidence>
<evidence type="ECO:0000256" key="12">
    <source>
        <dbReference type="HAMAP-Rule" id="MF_00365"/>
    </source>
</evidence>
<evidence type="ECO:0000256" key="9">
    <source>
        <dbReference type="ARBA" id="ARBA00023125"/>
    </source>
</evidence>
<dbReference type="GO" id="GO:0005524">
    <property type="term" value="F:ATP binding"/>
    <property type="evidence" value="ECO:0007669"/>
    <property type="project" value="UniProtKB-UniRule"/>
</dbReference>
<dbReference type="Gene3D" id="3.40.50.300">
    <property type="entry name" value="P-loop containing nucleotide triphosphate hydrolases"/>
    <property type="match status" value="1"/>
</dbReference>
<evidence type="ECO:0000256" key="8">
    <source>
        <dbReference type="ARBA" id="ARBA00022840"/>
    </source>
</evidence>
<keyword evidence="4 12" id="KW-0963">Cytoplasm</keyword>
<dbReference type="KEGG" id="ebm:SG0102_00040"/>
<gene>
    <name evidence="12 15" type="primary">recF</name>
    <name evidence="15" type="ORF">SG0102_00040</name>
</gene>
<dbReference type="RefSeq" id="WP_125120741.1">
    <property type="nucleotide sequence ID" value="NZ_AP019309.1"/>
</dbReference>
<keyword evidence="7 12" id="KW-0227">DNA damage</keyword>
<keyword evidence="10 12" id="KW-0234">DNA repair</keyword>
<dbReference type="Pfam" id="PF02463">
    <property type="entry name" value="SMC_N"/>
    <property type="match status" value="1"/>
</dbReference>
<dbReference type="PROSITE" id="PS00618">
    <property type="entry name" value="RECF_2"/>
    <property type="match status" value="1"/>
</dbReference>
<evidence type="ECO:0000256" key="13">
    <source>
        <dbReference type="RuleBase" id="RU000578"/>
    </source>
</evidence>
<dbReference type="SUPFAM" id="SSF52540">
    <property type="entry name" value="P-loop containing nucleoside triphosphate hydrolases"/>
    <property type="match status" value="1"/>
</dbReference>
<keyword evidence="11 12" id="KW-0742">SOS response</keyword>
<dbReference type="InterPro" id="IPR018078">
    <property type="entry name" value="DNA-binding_RecF_CS"/>
</dbReference>
<accession>A0A3G9J1K7</accession>
<evidence type="ECO:0000256" key="1">
    <source>
        <dbReference type="ARBA" id="ARBA00004496"/>
    </source>
</evidence>
<dbReference type="HAMAP" id="MF_00365">
    <property type="entry name" value="RecF"/>
    <property type="match status" value="1"/>
</dbReference>
<protein>
    <recommendedName>
        <fullName evidence="3 12">DNA replication and repair protein RecF</fullName>
    </recommendedName>
</protein>
<dbReference type="GO" id="GO:0003697">
    <property type="term" value="F:single-stranded DNA binding"/>
    <property type="evidence" value="ECO:0007669"/>
    <property type="project" value="UniProtKB-UniRule"/>
</dbReference>
<reference evidence="15 16" key="1">
    <citation type="submission" date="2018-11" db="EMBL/GenBank/DDBJ databases">
        <title>Novel Erysipelotrichaceae bacterium isolated from small intestine of a swine.</title>
        <authorList>
            <person name="Kim J.S."/>
            <person name="Choe H."/>
            <person name="Lee Y.R."/>
            <person name="Kim K.M."/>
            <person name="Park D.S."/>
        </authorList>
    </citation>
    <scope>NUCLEOTIDE SEQUENCE [LARGE SCALE GENOMIC DNA]</scope>
    <source>
        <strain evidence="15 16">SG0102</strain>
    </source>
</reference>
<comment type="subcellular location">
    <subcellularLocation>
        <location evidence="1 12 13">Cytoplasm</location>
    </subcellularLocation>
</comment>
<feature type="binding site" evidence="12">
    <location>
        <begin position="30"/>
        <end position="37"/>
    </location>
    <ligand>
        <name>ATP</name>
        <dbReference type="ChEBI" id="CHEBI:30616"/>
    </ligand>
</feature>
<dbReference type="PANTHER" id="PTHR32182">
    <property type="entry name" value="DNA REPLICATION AND REPAIR PROTEIN RECF"/>
    <property type="match status" value="1"/>
</dbReference>
<dbReference type="Proteomes" id="UP000268059">
    <property type="component" value="Chromosome"/>
</dbReference>
<keyword evidence="9 12" id="KW-0238">DNA-binding</keyword>
<evidence type="ECO:0000313" key="16">
    <source>
        <dbReference type="Proteomes" id="UP000268059"/>
    </source>
</evidence>
<keyword evidence="16" id="KW-1185">Reference proteome</keyword>
<sequence>MLIQTLKLTHFRNYEHQTFSFDPFINILIGDNAQGKTNVLEALALLANGRSFKTASNQEMIMFKQDFSVVEGAVISSEKPVTMKVVVSNAGKRAFINKKDIAKLSDYIGYLNVILFQPEDLSLIQGSPKLRRKLIDSEITKISPIYMYNISKYHKLLRERNMYLKTLQKKHASADAYLAVLSEQMAALQVDLIHRRQAFVKLLNDISHTLYGYIGQEESLSIQYMTRYKEVSKEAILAKYEHNYERDIRYATTTDGIQKDDLKIDLNGQDATLYASQGQQRSIVLAIKIALVEIVRQEVGEYPVLLLDDVLSELDDIRKTKLLNLIENKVQTFITTTSVEGIHHDVVSRAKKMYINHGKLVKEEYDG</sequence>
<feature type="domain" description="RecF/RecN/SMC N-terminal" evidence="14">
    <location>
        <begin position="3"/>
        <end position="340"/>
    </location>
</feature>
<dbReference type="GO" id="GO:0005737">
    <property type="term" value="C:cytoplasm"/>
    <property type="evidence" value="ECO:0007669"/>
    <property type="project" value="UniProtKB-SubCell"/>
</dbReference>
<evidence type="ECO:0000256" key="5">
    <source>
        <dbReference type="ARBA" id="ARBA00022705"/>
    </source>
</evidence>
<evidence type="ECO:0000256" key="2">
    <source>
        <dbReference type="ARBA" id="ARBA00008016"/>
    </source>
</evidence>
<evidence type="ECO:0000313" key="15">
    <source>
        <dbReference type="EMBL" id="BBH25070.1"/>
    </source>
</evidence>
<dbReference type="InParanoid" id="A0A3G9J1K7"/>
<dbReference type="InterPro" id="IPR027417">
    <property type="entry name" value="P-loop_NTPase"/>
</dbReference>
<evidence type="ECO:0000256" key="11">
    <source>
        <dbReference type="ARBA" id="ARBA00023236"/>
    </source>
</evidence>
<dbReference type="NCBIfam" id="TIGR00611">
    <property type="entry name" value="recf"/>
    <property type="match status" value="1"/>
</dbReference>
<evidence type="ECO:0000256" key="6">
    <source>
        <dbReference type="ARBA" id="ARBA00022741"/>
    </source>
</evidence>
<keyword evidence="8 12" id="KW-0067">ATP-binding</keyword>
<dbReference type="InterPro" id="IPR003395">
    <property type="entry name" value="RecF/RecN/SMC_N"/>
</dbReference>
<keyword evidence="5 12" id="KW-0235">DNA replication</keyword>
<name>A0A3G9J1K7_9FIRM</name>
<dbReference type="EMBL" id="AP019309">
    <property type="protein sequence ID" value="BBH25070.1"/>
    <property type="molecule type" value="Genomic_DNA"/>
</dbReference>
<dbReference type="GO" id="GO:0000731">
    <property type="term" value="P:DNA synthesis involved in DNA repair"/>
    <property type="evidence" value="ECO:0007669"/>
    <property type="project" value="TreeGrafter"/>
</dbReference>
<comment type="similarity">
    <text evidence="2 12 13">Belongs to the RecF family.</text>
</comment>
<dbReference type="OrthoDB" id="9803889at2"/>
<dbReference type="InterPro" id="IPR001238">
    <property type="entry name" value="DNA-binding_RecF"/>
</dbReference>
<proteinExistence type="inferred from homology"/>
<dbReference type="GO" id="GO:0006260">
    <property type="term" value="P:DNA replication"/>
    <property type="evidence" value="ECO:0007669"/>
    <property type="project" value="UniProtKB-UniRule"/>
</dbReference>
<dbReference type="AlphaFoldDB" id="A0A3G9J1K7"/>
<evidence type="ECO:0000259" key="14">
    <source>
        <dbReference type="Pfam" id="PF02463"/>
    </source>
</evidence>
<dbReference type="PANTHER" id="PTHR32182:SF0">
    <property type="entry name" value="DNA REPLICATION AND REPAIR PROTEIN RECF"/>
    <property type="match status" value="1"/>
</dbReference>
<dbReference type="InterPro" id="IPR042174">
    <property type="entry name" value="RecF_2"/>
</dbReference>
<dbReference type="Gene3D" id="1.20.1050.90">
    <property type="entry name" value="RecF/RecN/SMC, N-terminal domain"/>
    <property type="match status" value="1"/>
</dbReference>
<organism evidence="15 16">
    <name type="scientific">Intestinibaculum porci</name>
    <dbReference type="NCBI Taxonomy" id="2487118"/>
    <lineage>
        <taxon>Bacteria</taxon>
        <taxon>Bacillati</taxon>
        <taxon>Bacillota</taxon>
        <taxon>Erysipelotrichia</taxon>
        <taxon>Erysipelotrichales</taxon>
        <taxon>Erysipelotrichaceae</taxon>
        <taxon>Intestinibaculum</taxon>
    </lineage>
</organism>
<dbReference type="FunCoup" id="A0A3G9J1K7">
    <property type="interactions" value="198"/>
</dbReference>